<comment type="caution">
    <text evidence="12">The sequence shown here is derived from an EMBL/GenBank/DDBJ whole genome shotgun (WGS) entry which is preliminary data.</text>
</comment>
<keyword evidence="8" id="KW-0443">Lipid metabolism</keyword>
<dbReference type="InterPro" id="IPR015679">
    <property type="entry name" value="PLipase_D_fam"/>
</dbReference>
<dbReference type="CDD" id="cd09140">
    <property type="entry name" value="PLDc_vPLD1_2_like_bac_1"/>
    <property type="match status" value="1"/>
</dbReference>
<dbReference type="GO" id="GO:0005576">
    <property type="term" value="C:extracellular region"/>
    <property type="evidence" value="ECO:0007669"/>
    <property type="project" value="UniProtKB-SubCell"/>
</dbReference>
<dbReference type="InterPro" id="IPR025202">
    <property type="entry name" value="PLD-like_dom"/>
</dbReference>
<keyword evidence="6" id="KW-0677">Repeat</keyword>
<dbReference type="PANTHER" id="PTHR18896:SF76">
    <property type="entry name" value="PHOSPHOLIPASE"/>
    <property type="match status" value="1"/>
</dbReference>
<evidence type="ECO:0000256" key="8">
    <source>
        <dbReference type="ARBA" id="ARBA00023098"/>
    </source>
</evidence>
<evidence type="ECO:0000259" key="11">
    <source>
        <dbReference type="PROSITE" id="PS50035"/>
    </source>
</evidence>
<dbReference type="Pfam" id="PF00614">
    <property type="entry name" value="PLDc"/>
    <property type="match status" value="1"/>
</dbReference>
<evidence type="ECO:0000256" key="3">
    <source>
        <dbReference type="ARBA" id="ARBA00004613"/>
    </source>
</evidence>
<organism evidence="12 13">
    <name type="scientific">Limimaricola cinnabarinus</name>
    <dbReference type="NCBI Taxonomy" id="1125964"/>
    <lineage>
        <taxon>Bacteria</taxon>
        <taxon>Pseudomonadati</taxon>
        <taxon>Pseudomonadota</taxon>
        <taxon>Alphaproteobacteria</taxon>
        <taxon>Rhodobacterales</taxon>
        <taxon>Paracoccaceae</taxon>
        <taxon>Limimaricola</taxon>
    </lineage>
</organism>
<accession>A0A2G1MIX9</accession>
<reference evidence="12 13" key="1">
    <citation type="submission" date="2017-08" db="EMBL/GenBank/DDBJ databases">
        <title>Draft Genome Sequence of Loktanella cinnabarina Strain XM1, Isolated from Coastal Surface Water.</title>
        <authorList>
            <person name="Ma R."/>
            <person name="Wang J."/>
            <person name="Wang Q."/>
            <person name="Ma Z."/>
            <person name="Li J."/>
            <person name="Chen L."/>
        </authorList>
    </citation>
    <scope>NUCLEOTIDE SEQUENCE [LARGE SCALE GENOMIC DNA]</scope>
    <source>
        <strain evidence="12 13">XM1</strain>
    </source>
</reference>
<protein>
    <recommendedName>
        <fullName evidence="4">Phospholipase D</fullName>
    </recommendedName>
    <alternativeName>
        <fullName evidence="9">Choline phosphatase</fullName>
    </alternativeName>
</protein>
<proteinExistence type="predicted"/>
<evidence type="ECO:0000256" key="2">
    <source>
        <dbReference type="ARBA" id="ARBA00003145"/>
    </source>
</evidence>
<evidence type="ECO:0000256" key="7">
    <source>
        <dbReference type="ARBA" id="ARBA00022801"/>
    </source>
</evidence>
<dbReference type="PANTHER" id="PTHR18896">
    <property type="entry name" value="PHOSPHOLIPASE D"/>
    <property type="match status" value="1"/>
</dbReference>
<sequence length="477" mass="53078">MSDLPHPCRILRPGETCWKMAQADRLAVIVDAADYFSVIREVVPQARQSVLFIGWDFDTRIELEPGAPKGEAPNTLGAFLDWVAERTPGLQIHMLKWDLGALQTLAGGSTPLMVADWFSHQNIHMRLDHAHPSGAAHHQKIVVIDDALAFCGGIDITAARWDTREHRDAHPHRRRPTSKRHYGPWHDITTAVSGEAARALGKLARDRWEAATGERLDAPMPGEPIWPDRLSPVAVEQPVAISRTLPEYQGRAEVREIEALYLEIIRQARHSLYIESQYFASHRIAEAMAARLREPDGPEIVVINPQSAEGWLTAEVMGAARARLLRLVREADHHDRFRLYTPVAAEGAHIYVHAKVVVMDDRLLRVGSSNLNNRSMGFDSECDLSIEVDDASDPQLRASIVGLRNDLLAEHLGVPNAAVERLLDEMDGSLVRAIDSLRGEGRSLVPFEPSEYADVEIEAIGENELFDPESVSSSWTG</sequence>
<comment type="catalytic activity">
    <reaction evidence="1">
        <text>a 1,2-diacyl-sn-glycero-3-phosphocholine + H2O = a 1,2-diacyl-sn-glycero-3-phosphate + choline + H(+)</text>
        <dbReference type="Rhea" id="RHEA:14445"/>
        <dbReference type="ChEBI" id="CHEBI:15354"/>
        <dbReference type="ChEBI" id="CHEBI:15377"/>
        <dbReference type="ChEBI" id="CHEBI:15378"/>
        <dbReference type="ChEBI" id="CHEBI:57643"/>
        <dbReference type="ChEBI" id="CHEBI:58608"/>
        <dbReference type="EC" id="3.1.4.4"/>
    </reaction>
</comment>
<feature type="domain" description="PLD phosphodiesterase" evidence="11">
    <location>
        <begin position="133"/>
        <end position="160"/>
    </location>
</feature>
<dbReference type="AlphaFoldDB" id="A0A2G1MIX9"/>
<keyword evidence="7" id="KW-0378">Hydrolase</keyword>
<dbReference type="SUPFAM" id="SSF56024">
    <property type="entry name" value="Phospholipase D/nuclease"/>
    <property type="match status" value="2"/>
</dbReference>
<evidence type="ECO:0000313" key="12">
    <source>
        <dbReference type="EMBL" id="PHP28664.1"/>
    </source>
</evidence>
<evidence type="ECO:0000313" key="13">
    <source>
        <dbReference type="Proteomes" id="UP000221860"/>
    </source>
</evidence>
<evidence type="ECO:0000256" key="6">
    <source>
        <dbReference type="ARBA" id="ARBA00022737"/>
    </source>
</evidence>
<keyword evidence="13" id="KW-1185">Reference proteome</keyword>
<feature type="domain" description="PLD phosphodiesterase" evidence="11">
    <location>
        <begin position="348"/>
        <end position="375"/>
    </location>
</feature>
<dbReference type="PROSITE" id="PS50035">
    <property type="entry name" value="PLD"/>
    <property type="match status" value="2"/>
</dbReference>
<dbReference type="CDD" id="cd09143">
    <property type="entry name" value="PLDc_vPLD1_2_like_bac_2"/>
    <property type="match status" value="1"/>
</dbReference>
<keyword evidence="5" id="KW-0964">Secreted</keyword>
<dbReference type="Proteomes" id="UP000221860">
    <property type="component" value="Unassembled WGS sequence"/>
</dbReference>
<dbReference type="GO" id="GO:0009395">
    <property type="term" value="P:phospholipid catabolic process"/>
    <property type="evidence" value="ECO:0007669"/>
    <property type="project" value="TreeGrafter"/>
</dbReference>
<gene>
    <name evidence="12" type="ORF">CJ301_05540</name>
</gene>
<evidence type="ECO:0000256" key="4">
    <source>
        <dbReference type="ARBA" id="ARBA00018392"/>
    </source>
</evidence>
<feature type="compositionally biased region" description="Basic residues" evidence="10">
    <location>
        <begin position="169"/>
        <end position="183"/>
    </location>
</feature>
<evidence type="ECO:0000256" key="10">
    <source>
        <dbReference type="SAM" id="MobiDB-lite"/>
    </source>
</evidence>
<dbReference type="OrthoDB" id="8828485at2"/>
<comment type="function">
    <text evidence="2">Could be a virulence factor.</text>
</comment>
<evidence type="ECO:0000256" key="1">
    <source>
        <dbReference type="ARBA" id="ARBA00000798"/>
    </source>
</evidence>
<evidence type="ECO:0000256" key="5">
    <source>
        <dbReference type="ARBA" id="ARBA00022525"/>
    </source>
</evidence>
<comment type="subcellular location">
    <subcellularLocation>
        <location evidence="3">Secreted</location>
    </subcellularLocation>
</comment>
<dbReference type="EMBL" id="NQWH01000006">
    <property type="protein sequence ID" value="PHP28664.1"/>
    <property type="molecule type" value="Genomic_DNA"/>
</dbReference>
<feature type="region of interest" description="Disordered" evidence="10">
    <location>
        <begin position="165"/>
        <end position="185"/>
    </location>
</feature>
<evidence type="ECO:0000256" key="9">
    <source>
        <dbReference type="ARBA" id="ARBA00029594"/>
    </source>
</evidence>
<dbReference type="GO" id="GO:0004630">
    <property type="term" value="F:phospholipase D activity"/>
    <property type="evidence" value="ECO:0007669"/>
    <property type="project" value="UniProtKB-EC"/>
</dbReference>
<dbReference type="Gene3D" id="3.30.870.10">
    <property type="entry name" value="Endonuclease Chain A"/>
    <property type="match status" value="2"/>
</dbReference>
<dbReference type="SMART" id="SM00155">
    <property type="entry name" value="PLDc"/>
    <property type="match status" value="2"/>
</dbReference>
<dbReference type="RefSeq" id="WP_099275123.1">
    <property type="nucleotide sequence ID" value="NZ_KZ304953.1"/>
</dbReference>
<name>A0A2G1MIX9_9RHOB</name>
<dbReference type="InterPro" id="IPR001736">
    <property type="entry name" value="PLipase_D/transphosphatidylase"/>
</dbReference>
<dbReference type="Pfam" id="PF13091">
    <property type="entry name" value="PLDc_2"/>
    <property type="match status" value="1"/>
</dbReference>